<dbReference type="InterPro" id="IPR001279">
    <property type="entry name" value="Metallo-B-lactamas"/>
</dbReference>
<dbReference type="RefSeq" id="WP_249333342.1">
    <property type="nucleotide sequence ID" value="NZ_JACRSY010000024.1"/>
</dbReference>
<dbReference type="Gene3D" id="3.60.15.10">
    <property type="entry name" value="Ribonuclease Z/Hydroxyacylglutathione hydrolase-like"/>
    <property type="match status" value="1"/>
</dbReference>
<dbReference type="InterPro" id="IPR036866">
    <property type="entry name" value="RibonucZ/Hydroxyglut_hydro"/>
</dbReference>
<dbReference type="CDD" id="cd07731">
    <property type="entry name" value="ComA-like_MBL-fold"/>
    <property type="match status" value="1"/>
</dbReference>
<sequence>MSIKKHTTFLKLISIGLLTLLVGCTKVESLPKVESSNETQSNLAEIHFIDTGNSDSILIKEGQKAMLIDGADNDDEKSLVEYIKAQDVTELEYVIATHPHADHIGALDSVIRSFPIQHLFVANGDADTKTYRDFIQAAMDKNLTPSVPLEDKKFMLEESYFEVFNTNGGEDTNEQSLVILYTNGEDKVLLTGDAEKGTEAEILPKMPKVDILKVGHHGSHSSTTDAFLERVDPEYAIITVGTDNKYGHPHIETVDKLKKADIEVHRTDECGDIIFQSTGNGLTTTCAPGSYNRGNQSNSSTTSASTPQADSRPVSSSQVSNNTVSQAAPTQSSNVKTVYWTPNGKSYHTTDSCSALAKSKTILSGTIAESGKNDPCDRCH</sequence>
<dbReference type="InterPro" id="IPR035681">
    <property type="entry name" value="ComA-like_MBL"/>
</dbReference>
<proteinExistence type="predicted"/>
<dbReference type="Pfam" id="PF00753">
    <property type="entry name" value="Lactamase_B"/>
    <property type="match status" value="1"/>
</dbReference>
<evidence type="ECO:0000259" key="2">
    <source>
        <dbReference type="SMART" id="SM00849"/>
    </source>
</evidence>
<comment type="caution">
    <text evidence="3">The sequence shown here is derived from an EMBL/GenBank/DDBJ whole genome shotgun (WGS) entry which is preliminary data.</text>
</comment>
<accession>A0A926EM38</accession>
<dbReference type="PANTHER" id="PTHR30619:SF7">
    <property type="entry name" value="BETA-LACTAMASE DOMAIN PROTEIN"/>
    <property type="match status" value="1"/>
</dbReference>
<evidence type="ECO:0000313" key="4">
    <source>
        <dbReference type="Proteomes" id="UP000655830"/>
    </source>
</evidence>
<dbReference type="PANTHER" id="PTHR30619">
    <property type="entry name" value="DNA INTERNALIZATION/COMPETENCE PROTEIN COMEC/REC2"/>
    <property type="match status" value="1"/>
</dbReference>
<organism evidence="3 4">
    <name type="scientific">Zhenhengia yiwuensis</name>
    <dbReference type="NCBI Taxonomy" id="2763666"/>
    <lineage>
        <taxon>Bacteria</taxon>
        <taxon>Bacillati</taxon>
        <taxon>Bacillota</taxon>
        <taxon>Clostridia</taxon>
        <taxon>Lachnospirales</taxon>
        <taxon>Lachnospiraceae</taxon>
        <taxon>Zhenhengia</taxon>
    </lineage>
</organism>
<evidence type="ECO:0000313" key="3">
    <source>
        <dbReference type="EMBL" id="MBC8580607.1"/>
    </source>
</evidence>
<protein>
    <submittedName>
        <fullName evidence="3">MBL fold metallo-hydrolase</fullName>
    </submittedName>
</protein>
<dbReference type="SUPFAM" id="SSF56281">
    <property type="entry name" value="Metallo-hydrolase/oxidoreductase"/>
    <property type="match status" value="1"/>
</dbReference>
<gene>
    <name evidence="3" type="ORF">H8718_13875</name>
</gene>
<dbReference type="Proteomes" id="UP000655830">
    <property type="component" value="Unassembled WGS sequence"/>
</dbReference>
<keyword evidence="4" id="KW-1185">Reference proteome</keyword>
<reference evidence="3" key="1">
    <citation type="submission" date="2020-08" db="EMBL/GenBank/DDBJ databases">
        <title>Genome public.</title>
        <authorList>
            <person name="Liu C."/>
            <person name="Sun Q."/>
        </authorList>
    </citation>
    <scope>NUCLEOTIDE SEQUENCE</scope>
    <source>
        <strain evidence="3">NSJ-12</strain>
    </source>
</reference>
<dbReference type="InterPro" id="IPR052159">
    <property type="entry name" value="Competence_DNA_uptake"/>
</dbReference>
<dbReference type="EMBL" id="JACRSY010000024">
    <property type="protein sequence ID" value="MBC8580607.1"/>
    <property type="molecule type" value="Genomic_DNA"/>
</dbReference>
<feature type="domain" description="Metallo-beta-lactamase" evidence="2">
    <location>
        <begin position="53"/>
        <end position="250"/>
    </location>
</feature>
<dbReference type="PROSITE" id="PS51257">
    <property type="entry name" value="PROKAR_LIPOPROTEIN"/>
    <property type="match status" value="1"/>
</dbReference>
<feature type="compositionally biased region" description="Low complexity" evidence="1">
    <location>
        <begin position="295"/>
        <end position="326"/>
    </location>
</feature>
<dbReference type="AlphaFoldDB" id="A0A926EM38"/>
<feature type="region of interest" description="Disordered" evidence="1">
    <location>
        <begin position="286"/>
        <end position="332"/>
    </location>
</feature>
<evidence type="ECO:0000256" key="1">
    <source>
        <dbReference type="SAM" id="MobiDB-lite"/>
    </source>
</evidence>
<name>A0A926EM38_9FIRM</name>
<dbReference type="SMART" id="SM00849">
    <property type="entry name" value="Lactamase_B"/>
    <property type="match status" value="1"/>
</dbReference>